<accession>A0A0B4XQZ1</accession>
<evidence type="ECO:0000259" key="1">
    <source>
        <dbReference type="Pfam" id="PF00117"/>
    </source>
</evidence>
<feature type="domain" description="Glutamine amidotransferase" evidence="1">
    <location>
        <begin position="52"/>
        <end position="195"/>
    </location>
</feature>
<dbReference type="Proteomes" id="UP000006764">
    <property type="component" value="Chromosome"/>
</dbReference>
<keyword evidence="3" id="KW-1185">Reference proteome</keyword>
<dbReference type="InterPro" id="IPR044992">
    <property type="entry name" value="ChyE-like"/>
</dbReference>
<organism evidence="2 3">
    <name type="scientific">Isoalcanivorax pacificus W11-5</name>
    <dbReference type="NCBI Taxonomy" id="391936"/>
    <lineage>
        <taxon>Bacteria</taxon>
        <taxon>Pseudomonadati</taxon>
        <taxon>Pseudomonadota</taxon>
        <taxon>Gammaproteobacteria</taxon>
        <taxon>Oceanospirillales</taxon>
        <taxon>Alcanivoracaceae</taxon>
        <taxon>Isoalcanivorax</taxon>
    </lineage>
</organism>
<dbReference type="GO" id="GO:0016740">
    <property type="term" value="F:transferase activity"/>
    <property type="evidence" value="ECO:0007669"/>
    <property type="project" value="UniProtKB-KW"/>
</dbReference>
<protein>
    <submittedName>
        <fullName evidence="2">Glutamine amidotransferase class-i</fullName>
    </submittedName>
</protein>
<dbReference type="PROSITE" id="PS51273">
    <property type="entry name" value="GATASE_TYPE_1"/>
    <property type="match status" value="1"/>
</dbReference>
<name>A0A0B4XQZ1_9GAMM</name>
<dbReference type="Pfam" id="PF00117">
    <property type="entry name" value="GATase"/>
    <property type="match status" value="1"/>
</dbReference>
<evidence type="ECO:0000313" key="3">
    <source>
        <dbReference type="Proteomes" id="UP000006764"/>
    </source>
</evidence>
<evidence type="ECO:0000313" key="2">
    <source>
        <dbReference type="EMBL" id="AJD48652.1"/>
    </source>
</evidence>
<dbReference type="GO" id="GO:0005829">
    <property type="term" value="C:cytosol"/>
    <property type="evidence" value="ECO:0007669"/>
    <property type="project" value="TreeGrafter"/>
</dbReference>
<sequence length="241" mass="25661">MASKPILIACAGRTFPGISARLGDFDNWIADGLGEHLPVTTLDIREADTLPAADTLAGVVVTGSHSMVSDREPWSERAADWLRALIGAGVPILGICYGHQLLAHAFGGRVDYHPGGIEIGTADVTLLEQARDDALFGDTAPRFAVQLVHRQSVLALPEAAVLLARGEHEPHQAFRIGACAWGVQFHPEFSATAMRCYIAQMADVLTGQGRDQAALAAEVRDTPQATALLSRFAKIAAHAQQ</sequence>
<dbReference type="PRINTS" id="PR00097">
    <property type="entry name" value="ANTSNTHASEII"/>
</dbReference>
<dbReference type="PANTHER" id="PTHR42695">
    <property type="entry name" value="GLUTAMINE AMIDOTRANSFERASE YLR126C-RELATED"/>
    <property type="match status" value="1"/>
</dbReference>
<dbReference type="CDD" id="cd01741">
    <property type="entry name" value="GATase1_1"/>
    <property type="match status" value="1"/>
</dbReference>
<dbReference type="RefSeq" id="WP_008737120.1">
    <property type="nucleotide sequence ID" value="NZ_CP004387.1"/>
</dbReference>
<dbReference type="PANTHER" id="PTHR42695:SF5">
    <property type="entry name" value="GLUTAMINE AMIDOTRANSFERASE YLR126C-RELATED"/>
    <property type="match status" value="1"/>
</dbReference>
<dbReference type="InterPro" id="IPR029062">
    <property type="entry name" value="Class_I_gatase-like"/>
</dbReference>
<dbReference type="KEGG" id="apac:S7S_11200"/>
<dbReference type="Gene3D" id="3.40.50.880">
    <property type="match status" value="1"/>
</dbReference>
<dbReference type="STRING" id="391936.S7S_11200"/>
<keyword evidence="2" id="KW-0315">Glutamine amidotransferase</keyword>
<dbReference type="NCBIfam" id="NF006562">
    <property type="entry name" value="PRK09065.1"/>
    <property type="match status" value="1"/>
</dbReference>
<keyword evidence="2" id="KW-0808">Transferase</keyword>
<dbReference type="OrthoDB" id="9813383at2"/>
<dbReference type="AlphaFoldDB" id="A0A0B4XQZ1"/>
<dbReference type="EMBL" id="CP004387">
    <property type="protein sequence ID" value="AJD48652.1"/>
    <property type="molecule type" value="Genomic_DNA"/>
</dbReference>
<gene>
    <name evidence="2" type="ORF">S7S_11200</name>
</gene>
<proteinExistence type="predicted"/>
<dbReference type="SUPFAM" id="SSF52317">
    <property type="entry name" value="Class I glutamine amidotransferase-like"/>
    <property type="match status" value="1"/>
</dbReference>
<dbReference type="InterPro" id="IPR017926">
    <property type="entry name" value="GATASE"/>
</dbReference>
<reference evidence="2 3" key="1">
    <citation type="journal article" date="2012" name="J. Bacteriol.">
        <title>Genome sequence of an alkane-degrading bacterium, Alcanivorax pacificus type strain W11-5, isolated from deep sea sediment.</title>
        <authorList>
            <person name="Lai Q."/>
            <person name="Shao Z."/>
        </authorList>
    </citation>
    <scope>NUCLEOTIDE SEQUENCE [LARGE SCALE GENOMIC DNA]</scope>
    <source>
        <strain evidence="2 3">W11-5</strain>
    </source>
</reference>
<dbReference type="HOGENOM" id="CLU_054974_4_1_6"/>
<dbReference type="PRINTS" id="PR00096">
    <property type="entry name" value="GATASE"/>
</dbReference>